<dbReference type="RefSeq" id="WP_008747591.1">
    <property type="nucleotide sequence ID" value="NZ_JAVRET010000042.1"/>
</dbReference>
<sequence>MSTRSLFRFVSWTVKPDREPDAAPVTHLYRCTSEDEAGNVCGAESARTEDGASAEDWALRHAAENPDHRSYAYAPELPYVATTPELFGGHPEPEGAA</sequence>
<feature type="domain" description="DUF7848" evidence="1">
    <location>
        <begin position="1"/>
        <end position="83"/>
    </location>
</feature>
<dbReference type="Proteomes" id="UP001183610">
    <property type="component" value="Unassembled WGS sequence"/>
</dbReference>
<evidence type="ECO:0000259" key="1">
    <source>
        <dbReference type="Pfam" id="PF25232"/>
    </source>
</evidence>
<proteinExistence type="predicted"/>
<accession>A0ABU2R2Y0</accession>
<dbReference type="InterPro" id="IPR057170">
    <property type="entry name" value="DUF7848"/>
</dbReference>
<dbReference type="Pfam" id="PF25232">
    <property type="entry name" value="DUF7848"/>
    <property type="match status" value="1"/>
</dbReference>
<organism evidence="2 3">
    <name type="scientific">Streptomyces evansiae</name>
    <dbReference type="NCBI Taxonomy" id="3075535"/>
    <lineage>
        <taxon>Bacteria</taxon>
        <taxon>Bacillati</taxon>
        <taxon>Actinomycetota</taxon>
        <taxon>Actinomycetes</taxon>
        <taxon>Kitasatosporales</taxon>
        <taxon>Streptomycetaceae</taxon>
        <taxon>Streptomyces</taxon>
    </lineage>
</organism>
<dbReference type="EMBL" id="JAVRET010000042">
    <property type="protein sequence ID" value="MDT0411054.1"/>
    <property type="molecule type" value="Genomic_DNA"/>
</dbReference>
<reference evidence="3" key="1">
    <citation type="submission" date="2023-07" db="EMBL/GenBank/DDBJ databases">
        <title>30 novel species of actinomycetes from the DSMZ collection.</title>
        <authorList>
            <person name="Nouioui I."/>
        </authorList>
    </citation>
    <scope>NUCLEOTIDE SEQUENCE [LARGE SCALE GENOMIC DNA]</scope>
    <source>
        <strain evidence="3">DSM 41979</strain>
    </source>
</reference>
<protein>
    <recommendedName>
        <fullName evidence="1">DUF7848 domain-containing protein</fullName>
    </recommendedName>
</protein>
<evidence type="ECO:0000313" key="3">
    <source>
        <dbReference type="Proteomes" id="UP001183610"/>
    </source>
</evidence>
<comment type="caution">
    <text evidence="2">The sequence shown here is derived from an EMBL/GenBank/DDBJ whole genome shotgun (WGS) entry which is preliminary data.</text>
</comment>
<evidence type="ECO:0000313" key="2">
    <source>
        <dbReference type="EMBL" id="MDT0411054.1"/>
    </source>
</evidence>
<keyword evidence="3" id="KW-1185">Reference proteome</keyword>
<name>A0ABU2R2Y0_9ACTN</name>
<gene>
    <name evidence="2" type="ORF">RM698_18615</name>
</gene>